<proteinExistence type="predicted"/>
<dbReference type="EMBL" id="GGEC01077913">
    <property type="protein sequence ID" value="MBX58397.1"/>
    <property type="molecule type" value="Transcribed_RNA"/>
</dbReference>
<accession>A0A2P2PUH8</accession>
<protein>
    <submittedName>
        <fullName evidence="1">Uncharacterized protein</fullName>
    </submittedName>
</protein>
<evidence type="ECO:0000313" key="1">
    <source>
        <dbReference type="EMBL" id="MBX58397.1"/>
    </source>
</evidence>
<sequence length="55" mass="6394">MVQFEAINLYMVKQTVILLDYFSFSPSTMVRISKGRQHNQALDSKDRTITDIIET</sequence>
<reference evidence="1" key="1">
    <citation type="submission" date="2018-02" db="EMBL/GenBank/DDBJ databases">
        <title>Rhizophora mucronata_Transcriptome.</title>
        <authorList>
            <person name="Meera S.P."/>
            <person name="Sreeshan A."/>
            <person name="Augustine A."/>
        </authorList>
    </citation>
    <scope>NUCLEOTIDE SEQUENCE</scope>
    <source>
        <tissue evidence="1">Leaf</tissue>
    </source>
</reference>
<organism evidence="1">
    <name type="scientific">Rhizophora mucronata</name>
    <name type="common">Asiatic mangrove</name>
    <dbReference type="NCBI Taxonomy" id="61149"/>
    <lineage>
        <taxon>Eukaryota</taxon>
        <taxon>Viridiplantae</taxon>
        <taxon>Streptophyta</taxon>
        <taxon>Embryophyta</taxon>
        <taxon>Tracheophyta</taxon>
        <taxon>Spermatophyta</taxon>
        <taxon>Magnoliopsida</taxon>
        <taxon>eudicotyledons</taxon>
        <taxon>Gunneridae</taxon>
        <taxon>Pentapetalae</taxon>
        <taxon>rosids</taxon>
        <taxon>fabids</taxon>
        <taxon>Malpighiales</taxon>
        <taxon>Rhizophoraceae</taxon>
        <taxon>Rhizophora</taxon>
    </lineage>
</organism>
<name>A0A2P2PUH8_RHIMU</name>
<dbReference type="AlphaFoldDB" id="A0A2P2PUH8"/>